<keyword evidence="2" id="KW-1185">Reference proteome</keyword>
<dbReference type="AlphaFoldDB" id="K0REY7"/>
<comment type="caution">
    <text evidence="1">The sequence shown here is derived from an EMBL/GenBank/DDBJ whole genome shotgun (WGS) entry which is preliminary data.</text>
</comment>
<reference evidence="1 2" key="1">
    <citation type="journal article" date="2012" name="Genome Biol.">
        <title>Genome and low-iron response of an oceanic diatom adapted to chronic iron limitation.</title>
        <authorList>
            <person name="Lommer M."/>
            <person name="Specht M."/>
            <person name="Roy A.S."/>
            <person name="Kraemer L."/>
            <person name="Andreson R."/>
            <person name="Gutowska M.A."/>
            <person name="Wolf J."/>
            <person name="Bergner S.V."/>
            <person name="Schilhabel M.B."/>
            <person name="Klostermeier U.C."/>
            <person name="Beiko R.G."/>
            <person name="Rosenstiel P."/>
            <person name="Hippler M."/>
            <person name="Laroche J."/>
        </authorList>
    </citation>
    <scope>NUCLEOTIDE SEQUENCE [LARGE SCALE GENOMIC DNA]</scope>
    <source>
        <strain evidence="1 2">CCMP1005</strain>
    </source>
</reference>
<evidence type="ECO:0000313" key="2">
    <source>
        <dbReference type="Proteomes" id="UP000266841"/>
    </source>
</evidence>
<organism evidence="1 2">
    <name type="scientific">Thalassiosira oceanica</name>
    <name type="common">Marine diatom</name>
    <dbReference type="NCBI Taxonomy" id="159749"/>
    <lineage>
        <taxon>Eukaryota</taxon>
        <taxon>Sar</taxon>
        <taxon>Stramenopiles</taxon>
        <taxon>Ochrophyta</taxon>
        <taxon>Bacillariophyta</taxon>
        <taxon>Coscinodiscophyceae</taxon>
        <taxon>Thalassiosirophycidae</taxon>
        <taxon>Thalassiosirales</taxon>
        <taxon>Thalassiosiraceae</taxon>
        <taxon>Thalassiosira</taxon>
    </lineage>
</organism>
<gene>
    <name evidence="1" type="ORF">THAOC_30073</name>
</gene>
<evidence type="ECO:0000313" key="1">
    <source>
        <dbReference type="EMBL" id="EJK50824.1"/>
    </source>
</evidence>
<dbReference type="Proteomes" id="UP000266841">
    <property type="component" value="Unassembled WGS sequence"/>
</dbReference>
<protein>
    <submittedName>
        <fullName evidence="1">Uncharacterized protein</fullName>
    </submittedName>
</protein>
<accession>K0REY7</accession>
<dbReference type="EMBL" id="AGNL01042875">
    <property type="protein sequence ID" value="EJK50824.1"/>
    <property type="molecule type" value="Genomic_DNA"/>
</dbReference>
<feature type="non-terminal residue" evidence="1">
    <location>
        <position position="1"/>
    </location>
</feature>
<name>K0REY7_THAOC</name>
<sequence>GSGDLSMSQTEVSFSPYNCAALSGVNFEAKIVSHRGIDGLGGCQNRNWRSILVWNTLLRYLHGAPPANIGHRQMVQFSVLCRVGFWPARRRRPLASATLAYFGYFPAGAKCWLTVPERMGEKVKQFLVDNSLPWQVTQGKRYVGGFIGSEDALSE</sequence>
<proteinExistence type="predicted"/>